<sequence length="281" mass="32169">MMRNLPIPATDDKISLDTIISEKRGINKTNLTAISQNVKNAYDMHLANSTAQENLVPIVLSSDQKVSLHHAYTSKTKTFKTISSNILFPPNIDDFDECPYCGIGDPSTLDHYIPKELFPEFSVFSKNLIPICATCNSSYKKTKFKMRNGKRIFIHTYYDGFPDLYFLTANIIVNQKIKIDFTINSQILEPDFSELIHNHFTHLGLNKRFKIKAVAEISRKKATFQRIFNTNHSAQELSGFLHEEAISLERSYSKNHWKTALYIALSNCMDFCNNGFLKPLK</sequence>
<organism evidence="1 2">
    <name type="scientific">Serratia marcescens</name>
    <dbReference type="NCBI Taxonomy" id="615"/>
    <lineage>
        <taxon>Bacteria</taxon>
        <taxon>Pseudomonadati</taxon>
        <taxon>Pseudomonadota</taxon>
        <taxon>Gammaproteobacteria</taxon>
        <taxon>Enterobacterales</taxon>
        <taxon>Yersiniaceae</taxon>
        <taxon>Serratia</taxon>
    </lineage>
</organism>
<dbReference type="RefSeq" id="WP_141240905.1">
    <property type="nucleotide sequence ID" value="NZ_CP026050.1"/>
</dbReference>
<evidence type="ECO:0000313" key="2">
    <source>
        <dbReference type="Proteomes" id="UP001234811"/>
    </source>
</evidence>
<proteinExistence type="predicted"/>
<gene>
    <name evidence="1" type="ORF">RF091_22600</name>
</gene>
<dbReference type="Gene3D" id="1.10.30.50">
    <property type="match status" value="1"/>
</dbReference>
<comment type="caution">
    <text evidence="1">The sequence shown here is derived from an EMBL/GenBank/DDBJ whole genome shotgun (WGS) entry which is preliminary data.</text>
</comment>
<evidence type="ECO:0000313" key="1">
    <source>
        <dbReference type="EMBL" id="MDQ9558286.1"/>
    </source>
</evidence>
<protein>
    <recommendedName>
        <fullName evidence="3">HNH endonuclease</fullName>
    </recommendedName>
</protein>
<dbReference type="Proteomes" id="UP001234811">
    <property type="component" value="Unassembled WGS sequence"/>
</dbReference>
<dbReference type="EMBL" id="JAVIPQ010000400">
    <property type="protein sequence ID" value="MDQ9558286.1"/>
    <property type="molecule type" value="Genomic_DNA"/>
</dbReference>
<evidence type="ECO:0008006" key="3">
    <source>
        <dbReference type="Google" id="ProtNLM"/>
    </source>
</evidence>
<reference evidence="1 2" key="1">
    <citation type="submission" date="2023-07" db="EMBL/GenBank/DDBJ databases">
        <title>Pathogens genome sequencing project 196.</title>
        <authorList>
            <person name="Cao X."/>
        </authorList>
    </citation>
    <scope>NUCLEOTIDE SEQUENCE [LARGE SCALE GENOMIC DNA]</scope>
    <source>
        <strain evidence="1 2">SM41</strain>
    </source>
</reference>
<accession>A0ABD5BPQ9</accession>
<dbReference type="AlphaFoldDB" id="A0ABD5BPQ9"/>
<name>A0ABD5BPQ9_SERMA</name>